<dbReference type="Proteomes" id="UP001159427">
    <property type="component" value="Unassembled WGS sequence"/>
</dbReference>
<gene>
    <name evidence="8" type="ORF">PEVE_00011482</name>
</gene>
<reference evidence="8 9" key="1">
    <citation type="submission" date="2022-05" db="EMBL/GenBank/DDBJ databases">
        <authorList>
            <consortium name="Genoscope - CEA"/>
            <person name="William W."/>
        </authorList>
    </citation>
    <scope>NUCLEOTIDE SEQUENCE [LARGE SCALE GENOMIC DNA]</scope>
</reference>
<dbReference type="SMART" id="SM00692">
    <property type="entry name" value="DM3"/>
    <property type="match status" value="1"/>
</dbReference>
<dbReference type="InterPro" id="IPR006612">
    <property type="entry name" value="THAP_Znf"/>
</dbReference>
<proteinExistence type="predicted"/>
<accession>A0ABN8RIA6</accession>
<dbReference type="SUPFAM" id="SSF57716">
    <property type="entry name" value="Glucocorticoid receptor-like (DNA-binding domain)"/>
    <property type="match status" value="1"/>
</dbReference>
<dbReference type="PANTHER" id="PTHR23080:SF133">
    <property type="entry name" value="SI:CH211-262I1.5-RELATED"/>
    <property type="match status" value="1"/>
</dbReference>
<sequence length="326" mass="37778">MAALSETQEAGGSKYHCVVPLCNDDGCYKNLMFYRFPSPVSRPELRKQWIAKIRRDEGDYFEITDSTSVCEEHFLEEKNRPGLDNLGRKRLKTAAIPTQFAWHRPKARQKIERHIQLHPDESESGSSDCQTEKKAKREDIHPDEPNVKEQLDAARAEIRHLKAQVEALKLYKFSLERFSMDNDSIKFCTGFVSYQYLVTFYEIVKPSAESMQYCYTSSMSSNPPPGGRTMVLIGELFLFLLRIRLGLLQQDLAHRFNVHESTVSRKVITYANYLYFFLGAQPIWPSKEAVQKHLPQEFRVRYPNTRVVIDCMEIRVQVPSSLLLQS</sequence>
<keyword evidence="2 5" id="KW-0863">Zinc-finger</keyword>
<dbReference type="Pfam" id="PF05485">
    <property type="entry name" value="THAP"/>
    <property type="match status" value="1"/>
</dbReference>
<name>A0ABN8RIA6_9CNID</name>
<dbReference type="PROSITE" id="PS50950">
    <property type="entry name" value="ZF_THAP"/>
    <property type="match status" value="1"/>
</dbReference>
<evidence type="ECO:0000256" key="5">
    <source>
        <dbReference type="PROSITE-ProRule" id="PRU00309"/>
    </source>
</evidence>
<evidence type="ECO:0000256" key="6">
    <source>
        <dbReference type="SAM" id="MobiDB-lite"/>
    </source>
</evidence>
<evidence type="ECO:0000259" key="7">
    <source>
        <dbReference type="PROSITE" id="PS50950"/>
    </source>
</evidence>
<evidence type="ECO:0000313" key="9">
    <source>
        <dbReference type="Proteomes" id="UP001159427"/>
    </source>
</evidence>
<feature type="domain" description="THAP-type" evidence="7">
    <location>
        <begin position="13"/>
        <end position="100"/>
    </location>
</feature>
<dbReference type="InterPro" id="IPR027805">
    <property type="entry name" value="Transposase_HTH_dom"/>
</dbReference>
<dbReference type="EMBL" id="CALNXI010001829">
    <property type="protein sequence ID" value="CAH3177903.1"/>
    <property type="molecule type" value="Genomic_DNA"/>
</dbReference>
<dbReference type="Pfam" id="PF13613">
    <property type="entry name" value="HTH_Tnp_4"/>
    <property type="match status" value="1"/>
</dbReference>
<dbReference type="PANTHER" id="PTHR23080">
    <property type="entry name" value="THAP DOMAIN PROTEIN"/>
    <property type="match status" value="1"/>
</dbReference>
<evidence type="ECO:0000256" key="4">
    <source>
        <dbReference type="ARBA" id="ARBA00023125"/>
    </source>
</evidence>
<evidence type="ECO:0000256" key="1">
    <source>
        <dbReference type="ARBA" id="ARBA00022723"/>
    </source>
</evidence>
<feature type="compositionally biased region" description="Basic and acidic residues" evidence="6">
    <location>
        <begin position="130"/>
        <end position="147"/>
    </location>
</feature>
<comment type="caution">
    <text evidence="8">The sequence shown here is derived from an EMBL/GenBank/DDBJ whole genome shotgun (WGS) entry which is preliminary data.</text>
</comment>
<organism evidence="8 9">
    <name type="scientific">Porites evermanni</name>
    <dbReference type="NCBI Taxonomy" id="104178"/>
    <lineage>
        <taxon>Eukaryota</taxon>
        <taxon>Metazoa</taxon>
        <taxon>Cnidaria</taxon>
        <taxon>Anthozoa</taxon>
        <taxon>Hexacorallia</taxon>
        <taxon>Scleractinia</taxon>
        <taxon>Fungiina</taxon>
        <taxon>Poritidae</taxon>
        <taxon>Porites</taxon>
    </lineage>
</organism>
<protein>
    <recommendedName>
        <fullName evidence="7">THAP-type domain-containing protein</fullName>
    </recommendedName>
</protein>
<keyword evidence="1" id="KW-0479">Metal-binding</keyword>
<keyword evidence="3" id="KW-0862">Zinc</keyword>
<evidence type="ECO:0000256" key="3">
    <source>
        <dbReference type="ARBA" id="ARBA00022833"/>
    </source>
</evidence>
<keyword evidence="4 5" id="KW-0238">DNA-binding</keyword>
<dbReference type="SMART" id="SM00980">
    <property type="entry name" value="THAP"/>
    <property type="match status" value="1"/>
</dbReference>
<keyword evidence="9" id="KW-1185">Reference proteome</keyword>
<feature type="region of interest" description="Disordered" evidence="6">
    <location>
        <begin position="116"/>
        <end position="147"/>
    </location>
</feature>
<evidence type="ECO:0000256" key="2">
    <source>
        <dbReference type="ARBA" id="ARBA00022771"/>
    </source>
</evidence>
<evidence type="ECO:0000313" key="8">
    <source>
        <dbReference type="EMBL" id="CAH3177903.1"/>
    </source>
</evidence>